<dbReference type="Gene3D" id="2.30.42.10">
    <property type="match status" value="1"/>
</dbReference>
<dbReference type="SMART" id="SM00228">
    <property type="entry name" value="PDZ"/>
    <property type="match status" value="1"/>
</dbReference>
<reference evidence="2 3" key="1">
    <citation type="journal article" date="2012" name="J. Bacteriol.">
        <title>Complete genome sequences of Methylophaga sp. strain JAM1 and Methylophaga sp. strain JAM7.</title>
        <authorList>
            <person name="Villeneuve C."/>
            <person name="Martineau C."/>
            <person name="Mauffrey F."/>
            <person name="Villemur R."/>
        </authorList>
    </citation>
    <scope>NUCLEOTIDE SEQUENCE [LARGE SCALE GENOMIC DNA]</scope>
    <source>
        <strain evidence="2 3">JAM7</strain>
    </source>
</reference>
<evidence type="ECO:0000313" key="2">
    <source>
        <dbReference type="EMBL" id="AFJ02708.1"/>
    </source>
</evidence>
<dbReference type="PATRIC" id="fig|754477.3.peg.1539"/>
<keyword evidence="3" id="KW-1185">Reference proteome</keyword>
<organism evidence="2 3">
    <name type="scientific">Methylophaga frappieri (strain ATCC BAA-2434 / DSM 25690 / JAM7)</name>
    <dbReference type="NCBI Taxonomy" id="754477"/>
    <lineage>
        <taxon>Bacteria</taxon>
        <taxon>Pseudomonadati</taxon>
        <taxon>Pseudomonadota</taxon>
        <taxon>Gammaproteobacteria</taxon>
        <taxon>Thiotrichales</taxon>
        <taxon>Piscirickettsiaceae</taxon>
        <taxon>Methylophaga</taxon>
    </lineage>
</organism>
<accession>I1YIG5</accession>
<feature type="domain" description="PDZ" evidence="1">
    <location>
        <begin position="13"/>
        <end position="84"/>
    </location>
</feature>
<dbReference type="InterPro" id="IPR036034">
    <property type="entry name" value="PDZ_sf"/>
</dbReference>
<protein>
    <recommendedName>
        <fullName evidence="1">PDZ domain-containing protein</fullName>
    </recommendedName>
</protein>
<dbReference type="InterPro" id="IPR001478">
    <property type="entry name" value="PDZ"/>
</dbReference>
<evidence type="ECO:0000313" key="3">
    <source>
        <dbReference type="Proteomes" id="UP000009145"/>
    </source>
</evidence>
<name>I1YIG5_METFJ</name>
<dbReference type="KEGG" id="mec:Q7C_1559"/>
<evidence type="ECO:0000259" key="1">
    <source>
        <dbReference type="SMART" id="SM00228"/>
    </source>
</evidence>
<dbReference type="AlphaFoldDB" id="I1YIG5"/>
<proteinExistence type="predicted"/>
<dbReference type="SUPFAM" id="SSF50156">
    <property type="entry name" value="PDZ domain-like"/>
    <property type="match status" value="1"/>
</dbReference>
<gene>
    <name evidence="2" type="ordered locus">Q7C_1559</name>
</gene>
<dbReference type="EMBL" id="CP003380">
    <property type="protein sequence ID" value="AFJ02708.1"/>
    <property type="molecule type" value="Genomic_DNA"/>
</dbReference>
<dbReference type="Proteomes" id="UP000009145">
    <property type="component" value="Chromosome"/>
</dbReference>
<dbReference type="HOGENOM" id="CLU_463672_0_0_6"/>
<dbReference type="STRING" id="754477.Q7C_1559"/>
<sequence>MWLFLGQTAFAEAKLGIELKQGYNTAYISDIDPFGSGAASGLMASDRIKEVNGVAIWFVDQAERMLKYNIAKEQPFIVMVERKGGLNRIMVDANKPSRSFPKKKGSDFYANCYMAPDAACLETVIDNSQPMTQDNSSIMRNYSSKVERYSLLGRQQKTLSAYKQMDVLFFRDKGLINYDTATLFSAMEKLGLKPEKRHFDYVYVNTKKSVSALSGAADLFAKYGSMNHANAFYKDMVNLIKQKPKELKNKTMYVGQTLAKLGKKDQLISYLKSDQHSSETKNKLLERYIVELVKSQKKEEAQEAVNLVYSVKRSWTNGDYIIFVRLFHKLHMQDAAWNTIKRLEAFYKSGEGNMFIQPLTAGSLVEAYGAVGSIHNGRKYIDKHFKDNPLEMMMKLTIEAANSRSAKGLALQHYKDLPKLVDETYAKFKAATPEQRKKLSKLVVEQFYEVLAAYLPANPSVNELSPFVDDKYGHKGVIDAFIEVRKFDKATEWTNAVETKYGNTYKHNDILAAVGALASSHEQVEQFKRTTAFKKKDFFLKRPYLKRLYWNGYFDQALAEFNTMPEKEKVNAILAQMPFVVGCKGCTL</sequence>